<feature type="transmembrane region" description="Helical" evidence="8">
    <location>
        <begin position="99"/>
        <end position="127"/>
    </location>
</feature>
<keyword evidence="3 8" id="KW-0813">Transport</keyword>
<dbReference type="InterPro" id="IPR004688">
    <property type="entry name" value="Ni/Co_transpt"/>
</dbReference>
<feature type="transmembrane region" description="Helical" evidence="8">
    <location>
        <begin position="330"/>
        <end position="353"/>
    </location>
</feature>
<evidence type="ECO:0000256" key="6">
    <source>
        <dbReference type="ARBA" id="ARBA00022989"/>
    </source>
</evidence>
<keyword evidence="6 8" id="KW-1133">Transmembrane helix</keyword>
<keyword evidence="5 8" id="KW-0812">Transmembrane</keyword>
<dbReference type="AlphaFoldDB" id="A0A4U0VFJ2"/>
<comment type="similarity">
    <text evidence="2 8">Belongs to the NiCoT transporter (TC 2.A.52) family.</text>
</comment>
<dbReference type="InterPro" id="IPR011541">
    <property type="entry name" value="Ni/Co_transpt_high_affinity"/>
</dbReference>
<evidence type="ECO:0000313" key="9">
    <source>
        <dbReference type="EMBL" id="TKA46925.1"/>
    </source>
</evidence>
<feature type="transmembrane region" description="Helical" evidence="8">
    <location>
        <begin position="239"/>
        <end position="261"/>
    </location>
</feature>
<dbReference type="STRING" id="329885.A0A4U0VFJ2"/>
<dbReference type="GO" id="GO:0015099">
    <property type="term" value="F:nickel cation transmembrane transporter activity"/>
    <property type="evidence" value="ECO:0007669"/>
    <property type="project" value="UniProtKB-UniRule"/>
</dbReference>
<evidence type="ECO:0000313" key="10">
    <source>
        <dbReference type="Proteomes" id="UP000310066"/>
    </source>
</evidence>
<evidence type="ECO:0000256" key="2">
    <source>
        <dbReference type="ARBA" id="ARBA00010892"/>
    </source>
</evidence>
<gene>
    <name evidence="9" type="ORF">B0A54_03881</name>
</gene>
<feature type="transmembrane region" description="Helical" evidence="8">
    <location>
        <begin position="208"/>
        <end position="233"/>
    </location>
</feature>
<organism evidence="9 10">
    <name type="scientific">Friedmanniomyces endolithicus</name>
    <dbReference type="NCBI Taxonomy" id="329885"/>
    <lineage>
        <taxon>Eukaryota</taxon>
        <taxon>Fungi</taxon>
        <taxon>Dikarya</taxon>
        <taxon>Ascomycota</taxon>
        <taxon>Pezizomycotina</taxon>
        <taxon>Dothideomycetes</taxon>
        <taxon>Dothideomycetidae</taxon>
        <taxon>Mycosphaerellales</taxon>
        <taxon>Teratosphaeriaceae</taxon>
        <taxon>Friedmanniomyces</taxon>
    </lineage>
</organism>
<reference evidence="9 10" key="1">
    <citation type="submission" date="2017-03" db="EMBL/GenBank/DDBJ databases">
        <title>Genomes of endolithic fungi from Antarctica.</title>
        <authorList>
            <person name="Coleine C."/>
            <person name="Masonjones S."/>
            <person name="Stajich J.E."/>
        </authorList>
    </citation>
    <scope>NUCLEOTIDE SEQUENCE [LARGE SCALE GENOMIC DNA]</scope>
    <source>
        <strain evidence="9 10">CCFEE 5311</strain>
    </source>
</reference>
<evidence type="ECO:0000256" key="5">
    <source>
        <dbReference type="ARBA" id="ARBA00022692"/>
    </source>
</evidence>
<dbReference type="PANTHER" id="PTHR31611">
    <property type="entry name" value="HIGH-AFFINITY NICKEL TRANSPORT PROTEIN NIC1"/>
    <property type="match status" value="1"/>
</dbReference>
<evidence type="ECO:0000256" key="7">
    <source>
        <dbReference type="ARBA" id="ARBA00023136"/>
    </source>
</evidence>
<name>A0A4U0VFJ2_9PEZI</name>
<dbReference type="OrthoDB" id="5197598at2759"/>
<evidence type="ECO:0000256" key="3">
    <source>
        <dbReference type="ARBA" id="ARBA00022448"/>
    </source>
</evidence>
<comment type="subcellular location">
    <subcellularLocation>
        <location evidence="8">Cell membrane</location>
        <topology evidence="8">Multi-pass membrane protein</topology>
    </subcellularLocation>
    <subcellularLocation>
        <location evidence="1">Endomembrane system</location>
        <topology evidence="1">Multi-pass membrane protein</topology>
    </subcellularLocation>
</comment>
<evidence type="ECO:0000256" key="4">
    <source>
        <dbReference type="ARBA" id="ARBA00022596"/>
    </source>
</evidence>
<comment type="caution">
    <text evidence="9">The sequence shown here is derived from an EMBL/GenBank/DDBJ whole genome shotgun (WGS) entry which is preliminary data.</text>
</comment>
<sequence length="430" mass="46569">MGNGHLLMDKLRHRAEGYQARVPWIRRLPASAVAIVLLLMAVNISLWIACAIILSYHPALVSTAVIAWTLGLRHAIDADHISAIDLMTRRLVASGQRPVTVGTFFSLGHSTIVIVTCIIVAASSAAISDRFGAFSNVGGIIGGSVSAGVLILLGAINGWILYKLVGQLRRAIASPVGQESLNFTFEGGGCMMQVLRKMFKLVDKPWKMYPLGVLFGLGFDTSSEIALLGISSIQAAQGTSIWLILIFPLLFTAGMCMLDTFDGAAMMSLYTSARLAKDAIAVLYYQCVLTAVTVAVALVIGMLQLLTLILRVKPDLTGDFWRGVKVAGNHYDIIGGGVCGSFVVFGLLSVLLYRPWRTMIDRRRQVMHTMADSELDMSREDNTTAVQSPSMNTTKSHAIVAKNGTLHHVEERVCEPEASARQLGMHPENQ</sequence>
<accession>A0A4U0VFJ2</accession>
<evidence type="ECO:0000256" key="1">
    <source>
        <dbReference type="ARBA" id="ARBA00004127"/>
    </source>
</evidence>
<dbReference type="GO" id="GO:0005886">
    <property type="term" value="C:plasma membrane"/>
    <property type="evidence" value="ECO:0007669"/>
    <property type="project" value="UniProtKB-SubCell"/>
</dbReference>
<protein>
    <recommendedName>
        <fullName evidence="8">Nickel/cobalt efflux system</fullName>
    </recommendedName>
</protein>
<dbReference type="Proteomes" id="UP000310066">
    <property type="component" value="Unassembled WGS sequence"/>
</dbReference>
<dbReference type="GO" id="GO:0012505">
    <property type="term" value="C:endomembrane system"/>
    <property type="evidence" value="ECO:0007669"/>
    <property type="project" value="UniProtKB-SubCell"/>
</dbReference>
<keyword evidence="7 8" id="KW-0472">Membrane</keyword>
<dbReference type="Pfam" id="PF03824">
    <property type="entry name" value="NicO"/>
    <property type="match status" value="1"/>
</dbReference>
<dbReference type="PANTHER" id="PTHR31611:SF0">
    <property type="entry name" value="HIGH-AFFINITY NICKEL TRANSPORT PROTEIN NIC1"/>
    <property type="match status" value="1"/>
</dbReference>
<proteinExistence type="inferred from homology"/>
<feature type="transmembrane region" description="Helical" evidence="8">
    <location>
        <begin position="282"/>
        <end position="310"/>
    </location>
</feature>
<keyword evidence="4" id="KW-0533">Nickel</keyword>
<evidence type="ECO:0000256" key="8">
    <source>
        <dbReference type="RuleBase" id="RU362101"/>
    </source>
</evidence>
<feature type="transmembrane region" description="Helical" evidence="8">
    <location>
        <begin position="30"/>
        <end position="54"/>
    </location>
</feature>
<dbReference type="EMBL" id="NAJP01000007">
    <property type="protein sequence ID" value="TKA46925.1"/>
    <property type="molecule type" value="Genomic_DNA"/>
</dbReference>
<feature type="transmembrane region" description="Helical" evidence="8">
    <location>
        <begin position="139"/>
        <end position="162"/>
    </location>
</feature>